<dbReference type="EMBL" id="JAMPKX010000001">
    <property type="protein sequence ID" value="MEP0945672.1"/>
    <property type="molecule type" value="Genomic_DNA"/>
</dbReference>
<dbReference type="PANTHER" id="PTHR43861:SF6">
    <property type="entry name" value="METHYLTRANSFERASE TYPE 11"/>
    <property type="match status" value="1"/>
</dbReference>
<dbReference type="Proteomes" id="UP001482513">
    <property type="component" value="Unassembled WGS sequence"/>
</dbReference>
<evidence type="ECO:0000313" key="1">
    <source>
        <dbReference type="EMBL" id="MEP0945672.1"/>
    </source>
</evidence>
<proteinExistence type="predicted"/>
<comment type="caution">
    <text evidence="1">The sequence shown here is derived from an EMBL/GenBank/DDBJ whole genome shotgun (WGS) entry which is preliminary data.</text>
</comment>
<keyword evidence="1" id="KW-0808">Transferase</keyword>
<dbReference type="CDD" id="cd02440">
    <property type="entry name" value="AdoMet_MTases"/>
    <property type="match status" value="1"/>
</dbReference>
<dbReference type="Gene3D" id="3.40.50.150">
    <property type="entry name" value="Vaccinia Virus protein VP39"/>
    <property type="match status" value="1"/>
</dbReference>
<dbReference type="GO" id="GO:0032259">
    <property type="term" value="P:methylation"/>
    <property type="evidence" value="ECO:0007669"/>
    <property type="project" value="UniProtKB-KW"/>
</dbReference>
<dbReference type="InterPro" id="IPR029063">
    <property type="entry name" value="SAM-dependent_MTases_sf"/>
</dbReference>
<dbReference type="Pfam" id="PF13489">
    <property type="entry name" value="Methyltransf_23"/>
    <property type="match status" value="1"/>
</dbReference>
<sequence>MTLLNKFSREKIISDWQDSFQIDVSADLKAYPTFQLYRCNITDLRFFYPLDIFGSAQLYENLMKFEWYYMAEKWEYQVALQDLQENSRILEIGCGHGHFVRQVKNMGFQIEGIDYNEKAVLDAQISGLNIHQSSIADILAKGKFQYDCLCAFQVLEHLPNPLKFLTDCIDLLKSNGLLLLSVPNAKSFLKYQYNLLDMPPHHMAQWSVKTFRALEKLLPLRLEATRFEPLADYHIAGYVQAKENEFKSVLSRLPSSLATSMINNYEKALRRGLNRYTRGQSLYVKLRKRK</sequence>
<organism evidence="1 2">
    <name type="scientific">Leptolyngbya subtilissima DQ-A4</name>
    <dbReference type="NCBI Taxonomy" id="2933933"/>
    <lineage>
        <taxon>Bacteria</taxon>
        <taxon>Bacillati</taxon>
        <taxon>Cyanobacteriota</taxon>
        <taxon>Cyanophyceae</taxon>
        <taxon>Leptolyngbyales</taxon>
        <taxon>Leptolyngbyaceae</taxon>
        <taxon>Leptolyngbya group</taxon>
        <taxon>Leptolyngbya</taxon>
    </lineage>
</organism>
<dbReference type="SUPFAM" id="SSF53335">
    <property type="entry name" value="S-adenosyl-L-methionine-dependent methyltransferases"/>
    <property type="match status" value="1"/>
</dbReference>
<accession>A0ABV0JYX1</accession>
<protein>
    <submittedName>
        <fullName evidence="1">Methyltransferase domain-containing protein</fullName>
    </submittedName>
</protein>
<dbReference type="PANTHER" id="PTHR43861">
    <property type="entry name" value="TRANS-ACONITATE 2-METHYLTRANSFERASE-RELATED"/>
    <property type="match status" value="1"/>
</dbReference>
<dbReference type="GO" id="GO:0008168">
    <property type="term" value="F:methyltransferase activity"/>
    <property type="evidence" value="ECO:0007669"/>
    <property type="project" value="UniProtKB-KW"/>
</dbReference>
<gene>
    <name evidence="1" type="ORF">NC992_02190</name>
</gene>
<keyword evidence="2" id="KW-1185">Reference proteome</keyword>
<name>A0ABV0JYX1_9CYAN</name>
<keyword evidence="1" id="KW-0489">Methyltransferase</keyword>
<evidence type="ECO:0000313" key="2">
    <source>
        <dbReference type="Proteomes" id="UP001482513"/>
    </source>
</evidence>
<reference evidence="1 2" key="1">
    <citation type="submission" date="2022-04" db="EMBL/GenBank/DDBJ databases">
        <title>Positive selection, recombination, and allopatry shape intraspecific diversity of widespread and dominant cyanobacteria.</title>
        <authorList>
            <person name="Wei J."/>
            <person name="Shu W."/>
            <person name="Hu C."/>
        </authorList>
    </citation>
    <scope>NUCLEOTIDE SEQUENCE [LARGE SCALE GENOMIC DNA]</scope>
    <source>
        <strain evidence="1 2">DQ-A4</strain>
    </source>
</reference>